<dbReference type="AlphaFoldDB" id="A0A164NW72"/>
<reference evidence="2 3" key="1">
    <citation type="submission" date="2016-04" db="EMBL/GenBank/DDBJ databases">
        <authorList>
            <person name="Evans L.H."/>
            <person name="Alamgir A."/>
            <person name="Owens N."/>
            <person name="Weber N.D."/>
            <person name="Virtaneva K."/>
            <person name="Barbian K."/>
            <person name="Babar A."/>
            <person name="Rosenke K."/>
        </authorList>
    </citation>
    <scope>NUCLEOTIDE SEQUENCE [LARGE SCALE GENOMIC DNA]</scope>
    <source>
        <strain evidence="2 3">IFM 0406</strain>
    </source>
</reference>
<dbReference type="STRING" id="455432.AWN90_22465"/>
<evidence type="ECO:0000313" key="2">
    <source>
        <dbReference type="EMBL" id="KZM74802.1"/>
    </source>
</evidence>
<evidence type="ECO:0000313" key="3">
    <source>
        <dbReference type="Proteomes" id="UP000076512"/>
    </source>
</evidence>
<proteinExistence type="predicted"/>
<evidence type="ECO:0000256" key="1">
    <source>
        <dbReference type="SAM" id="MobiDB-lite"/>
    </source>
</evidence>
<dbReference type="Proteomes" id="UP000076512">
    <property type="component" value="Unassembled WGS sequence"/>
</dbReference>
<name>A0A164NW72_9NOCA</name>
<comment type="caution">
    <text evidence="2">The sequence shown here is derived from an EMBL/GenBank/DDBJ whole genome shotgun (WGS) entry which is preliminary data.</text>
</comment>
<feature type="region of interest" description="Disordered" evidence="1">
    <location>
        <begin position="56"/>
        <end position="90"/>
    </location>
</feature>
<dbReference type="EMBL" id="LWGR01000004">
    <property type="protein sequence ID" value="KZM74802.1"/>
    <property type="molecule type" value="Genomic_DNA"/>
</dbReference>
<keyword evidence="3" id="KW-1185">Reference proteome</keyword>
<sequence>MKFLEEDGNRMKKLGTFVLTAAAVGGAVLAAIGPAAADDHITLVPENPATAQPVVAVGEHDPNGTGSSQALTGLTKALSSGSGGKATPAQ</sequence>
<protein>
    <submittedName>
        <fullName evidence="2">Uncharacterized protein</fullName>
    </submittedName>
</protein>
<accession>A0A164NW72</accession>
<organism evidence="2 3">
    <name type="scientific">Nocardia terpenica</name>
    <dbReference type="NCBI Taxonomy" id="455432"/>
    <lineage>
        <taxon>Bacteria</taxon>
        <taxon>Bacillati</taxon>
        <taxon>Actinomycetota</taxon>
        <taxon>Actinomycetes</taxon>
        <taxon>Mycobacteriales</taxon>
        <taxon>Nocardiaceae</taxon>
        <taxon>Nocardia</taxon>
    </lineage>
</organism>
<gene>
    <name evidence="2" type="ORF">AWN90_22465</name>
</gene>
<feature type="compositionally biased region" description="Polar residues" evidence="1">
    <location>
        <begin position="64"/>
        <end position="80"/>
    </location>
</feature>